<dbReference type="EMBL" id="MEIA01000154">
    <property type="protein sequence ID" value="OJF13444.1"/>
    <property type="molecule type" value="Genomic_DNA"/>
</dbReference>
<gene>
    <name evidence="1" type="ORF">BG844_15195</name>
</gene>
<keyword evidence="2" id="KW-1185">Reference proteome</keyword>
<accession>A0A1K0GQJ8</accession>
<evidence type="ECO:0000313" key="1">
    <source>
        <dbReference type="EMBL" id="OJF13444.1"/>
    </source>
</evidence>
<evidence type="ECO:0000313" key="2">
    <source>
        <dbReference type="Proteomes" id="UP000182486"/>
    </source>
</evidence>
<dbReference type="Proteomes" id="UP000182486">
    <property type="component" value="Unassembled WGS sequence"/>
</dbReference>
<name>A0A1K0GQJ8_9ACTN</name>
<organism evidence="1 2">
    <name type="scientific">Couchioplanes caeruleus subsp. caeruleus</name>
    <dbReference type="NCBI Taxonomy" id="56427"/>
    <lineage>
        <taxon>Bacteria</taxon>
        <taxon>Bacillati</taxon>
        <taxon>Actinomycetota</taxon>
        <taxon>Actinomycetes</taxon>
        <taxon>Micromonosporales</taxon>
        <taxon>Micromonosporaceae</taxon>
        <taxon>Couchioplanes</taxon>
    </lineage>
</organism>
<protein>
    <recommendedName>
        <fullName evidence="3">Ribosomal protein L7/L12 C-terminal domain-containing protein</fullName>
    </recommendedName>
</protein>
<reference evidence="1 2" key="1">
    <citation type="submission" date="2016-09" db="EMBL/GenBank/DDBJ databases">
        <title>Couchioplanes caeruleus draft genome sequence.</title>
        <authorList>
            <person name="Sheehan J."/>
            <person name="Caffrey P."/>
        </authorList>
    </citation>
    <scope>NUCLEOTIDE SEQUENCE [LARGE SCALE GENOMIC DNA]</scope>
    <source>
        <strain evidence="1 2">DSM 43634</strain>
    </source>
</reference>
<evidence type="ECO:0008006" key="3">
    <source>
        <dbReference type="Google" id="ProtNLM"/>
    </source>
</evidence>
<sequence>MSVSVVVLLLGLVALALSASGTIRREQHRTAVRLAAVERKLDAMLAHVGAVVPEATYPAVEELVRRQRVVEAVRAYREETGADLLTAKQAVDAIAARLGR</sequence>
<comment type="caution">
    <text evidence="1">The sequence shown here is derived from an EMBL/GenBank/DDBJ whole genome shotgun (WGS) entry which is preliminary data.</text>
</comment>
<dbReference type="AlphaFoldDB" id="A0A1K0GQJ8"/>
<proteinExistence type="predicted"/>